<feature type="domain" description="Poly A polymerase head" evidence="4">
    <location>
        <begin position="49"/>
        <end position="79"/>
    </location>
</feature>
<evidence type="ECO:0000256" key="3">
    <source>
        <dbReference type="RuleBase" id="RU003953"/>
    </source>
</evidence>
<keyword evidence="3" id="KW-0694">RNA-binding</keyword>
<dbReference type="AlphaFoldDB" id="A0AAF0Q7Z1"/>
<proteinExistence type="inferred from homology"/>
<accession>A0AAF0Q7Z1</accession>
<organism evidence="5 6">
    <name type="scientific">Solanum verrucosum</name>
    <dbReference type="NCBI Taxonomy" id="315347"/>
    <lineage>
        <taxon>Eukaryota</taxon>
        <taxon>Viridiplantae</taxon>
        <taxon>Streptophyta</taxon>
        <taxon>Embryophyta</taxon>
        <taxon>Tracheophyta</taxon>
        <taxon>Spermatophyta</taxon>
        <taxon>Magnoliopsida</taxon>
        <taxon>eudicotyledons</taxon>
        <taxon>Gunneridae</taxon>
        <taxon>Pentapetalae</taxon>
        <taxon>asterids</taxon>
        <taxon>lamiids</taxon>
        <taxon>Solanales</taxon>
        <taxon>Solanaceae</taxon>
        <taxon>Solanoideae</taxon>
        <taxon>Solaneae</taxon>
        <taxon>Solanum</taxon>
    </lineage>
</organism>
<protein>
    <recommendedName>
        <fullName evidence="4">Poly A polymerase head domain-containing protein</fullName>
    </recommendedName>
</protein>
<dbReference type="InterPro" id="IPR052191">
    <property type="entry name" value="tRNA_ntf/polyA_polymerase_I"/>
</dbReference>
<dbReference type="SUPFAM" id="SSF81301">
    <property type="entry name" value="Nucleotidyltransferase"/>
    <property type="match status" value="1"/>
</dbReference>
<dbReference type="GO" id="GO:0003723">
    <property type="term" value="F:RNA binding"/>
    <property type="evidence" value="ECO:0007669"/>
    <property type="project" value="UniProtKB-KW"/>
</dbReference>
<dbReference type="InterPro" id="IPR043519">
    <property type="entry name" value="NT_sf"/>
</dbReference>
<keyword evidence="2 3" id="KW-0808">Transferase</keyword>
<keyword evidence="6" id="KW-1185">Reference proteome</keyword>
<evidence type="ECO:0000259" key="4">
    <source>
        <dbReference type="Pfam" id="PF01743"/>
    </source>
</evidence>
<dbReference type="EMBL" id="CP133614">
    <property type="protein sequence ID" value="WMV18028.1"/>
    <property type="molecule type" value="Genomic_DNA"/>
</dbReference>
<reference evidence="5" key="1">
    <citation type="submission" date="2023-08" db="EMBL/GenBank/DDBJ databases">
        <title>A de novo genome assembly of Solanum verrucosum Schlechtendal, a Mexican diploid species geographically isolated from the other diploid A-genome species in potato relatives.</title>
        <authorList>
            <person name="Hosaka K."/>
        </authorList>
    </citation>
    <scope>NUCLEOTIDE SEQUENCE</scope>
    <source>
        <tissue evidence="5">Young leaves</tissue>
    </source>
</reference>
<gene>
    <name evidence="5" type="ORF">MTR67_011413</name>
</gene>
<evidence type="ECO:0000256" key="2">
    <source>
        <dbReference type="ARBA" id="ARBA00022679"/>
    </source>
</evidence>
<dbReference type="GO" id="GO:0016779">
    <property type="term" value="F:nucleotidyltransferase activity"/>
    <property type="evidence" value="ECO:0007669"/>
    <property type="project" value="InterPro"/>
</dbReference>
<dbReference type="Gene3D" id="3.30.460.10">
    <property type="entry name" value="Beta Polymerase, domain 2"/>
    <property type="match status" value="1"/>
</dbReference>
<dbReference type="Proteomes" id="UP001234989">
    <property type="component" value="Chromosome 3"/>
</dbReference>
<sequence length="87" mass="9871">MICDGYDSGQIDFSKWRKLDSRNFGISRSMIPPSPRVVLKILHGEGFEAYLVGGCVRDLILNRIPKDFDIITNATLRQVLDECEIIT</sequence>
<evidence type="ECO:0000313" key="5">
    <source>
        <dbReference type="EMBL" id="WMV18028.1"/>
    </source>
</evidence>
<evidence type="ECO:0000313" key="6">
    <source>
        <dbReference type="Proteomes" id="UP001234989"/>
    </source>
</evidence>
<dbReference type="PANTHER" id="PTHR43051">
    <property type="entry name" value="POLYNUCLEOTIDE ADENYLYLTRANSFERASE FAMILY PROTEIN"/>
    <property type="match status" value="1"/>
</dbReference>
<dbReference type="InterPro" id="IPR002646">
    <property type="entry name" value="PolA_pol_head_dom"/>
</dbReference>
<dbReference type="GO" id="GO:0001680">
    <property type="term" value="P:tRNA 3'-terminal CCA addition"/>
    <property type="evidence" value="ECO:0007669"/>
    <property type="project" value="UniProtKB-ARBA"/>
</dbReference>
<dbReference type="Pfam" id="PF01743">
    <property type="entry name" value="PolyA_pol"/>
    <property type="match status" value="1"/>
</dbReference>
<dbReference type="PANTHER" id="PTHR43051:SF1">
    <property type="entry name" value="POLYNUCLEOTIDE ADENYLYLTRANSFERASE FAMILY PROTEIN"/>
    <property type="match status" value="1"/>
</dbReference>
<name>A0AAF0Q7Z1_SOLVR</name>
<evidence type="ECO:0000256" key="1">
    <source>
        <dbReference type="ARBA" id="ARBA00007265"/>
    </source>
</evidence>
<comment type="similarity">
    <text evidence="1 3">Belongs to the tRNA nucleotidyltransferase/poly(A) polymerase family.</text>
</comment>